<gene>
    <name evidence="1" type="ORF">KPL71_002128</name>
</gene>
<keyword evidence="2" id="KW-1185">Reference proteome</keyword>
<evidence type="ECO:0000313" key="1">
    <source>
        <dbReference type="EMBL" id="KAH9804412.1"/>
    </source>
</evidence>
<reference evidence="2" key="1">
    <citation type="journal article" date="2023" name="Hortic. Res.">
        <title>A chromosome-level phased genome enabling allele-level studies in sweet orange: a case study on citrus Huanglongbing tolerance.</title>
        <authorList>
            <person name="Wu B."/>
            <person name="Yu Q."/>
            <person name="Deng Z."/>
            <person name="Duan Y."/>
            <person name="Luo F."/>
            <person name="Gmitter F. Jr."/>
        </authorList>
    </citation>
    <scope>NUCLEOTIDE SEQUENCE [LARGE SCALE GENOMIC DNA]</scope>
    <source>
        <strain evidence="2">cv. Valencia</strain>
    </source>
</reference>
<proteinExistence type="predicted"/>
<dbReference type="EMBL" id="CM039170">
    <property type="protein sequence ID" value="KAH9804412.1"/>
    <property type="molecule type" value="Genomic_DNA"/>
</dbReference>
<name>A0ACB8P2M8_CITSI</name>
<sequence>MGEIFKLDNELGESEKWIQHYSSHHKILLVGEGDFSFAACSAKSFGSADNKVATSLDSKELLMAKYSRAASNLKELEESGCTILHEVDAHTMSQHPMLYSKSFDRIVFNFPHAGFHFNYREHDLFLIQRHQELVRGFLKSAMNMLKENGEIHVTHKTAYPFNRWENGEIHVTHKTAYPFNRWEIEMLGVGFGLRLVEKVPFYLWHYPGYQNKRGDGSRCDESFPVGVCSSFKFAKK</sequence>
<organism evidence="1 2">
    <name type="scientific">Citrus sinensis</name>
    <name type="common">Sweet orange</name>
    <name type="synonym">Citrus aurantium var. sinensis</name>
    <dbReference type="NCBI Taxonomy" id="2711"/>
    <lineage>
        <taxon>Eukaryota</taxon>
        <taxon>Viridiplantae</taxon>
        <taxon>Streptophyta</taxon>
        <taxon>Embryophyta</taxon>
        <taxon>Tracheophyta</taxon>
        <taxon>Spermatophyta</taxon>
        <taxon>Magnoliopsida</taxon>
        <taxon>eudicotyledons</taxon>
        <taxon>Gunneridae</taxon>
        <taxon>Pentapetalae</taxon>
        <taxon>rosids</taxon>
        <taxon>malvids</taxon>
        <taxon>Sapindales</taxon>
        <taxon>Rutaceae</taxon>
        <taxon>Aurantioideae</taxon>
        <taxon>Citrus</taxon>
    </lineage>
</organism>
<dbReference type="Proteomes" id="UP000829398">
    <property type="component" value="Chromosome 1"/>
</dbReference>
<evidence type="ECO:0000313" key="2">
    <source>
        <dbReference type="Proteomes" id="UP000829398"/>
    </source>
</evidence>
<protein>
    <submittedName>
        <fullName evidence="1">Uncharacterized protein</fullName>
    </submittedName>
</protein>
<comment type="caution">
    <text evidence="1">The sequence shown here is derived from an EMBL/GenBank/DDBJ whole genome shotgun (WGS) entry which is preliminary data.</text>
</comment>
<accession>A0ACB8P2M8</accession>